<dbReference type="Pfam" id="PF18912">
    <property type="entry name" value="DZR_2"/>
    <property type="match status" value="1"/>
</dbReference>
<feature type="domain" description="Phosphoribosyltransferase" evidence="2">
    <location>
        <begin position="138"/>
        <end position="229"/>
    </location>
</feature>
<proteinExistence type="inferred from homology"/>
<dbReference type="InterPro" id="IPR044005">
    <property type="entry name" value="DZR_2"/>
</dbReference>
<dbReference type="InterPro" id="IPR029057">
    <property type="entry name" value="PRTase-like"/>
</dbReference>
<dbReference type="Pfam" id="PF00156">
    <property type="entry name" value="Pribosyltran"/>
    <property type="match status" value="1"/>
</dbReference>
<reference evidence="5" key="1">
    <citation type="submission" date="2017-09" db="EMBL/GenBank/DDBJ databases">
        <title>Depth-based differentiation of microbial function through sediment-hosted aquifers and enrichment of novel symbionts in the deep terrestrial subsurface.</title>
        <authorList>
            <person name="Probst A.J."/>
            <person name="Ladd B."/>
            <person name="Jarett J.K."/>
            <person name="Geller-Mcgrath D.E."/>
            <person name="Sieber C.M.K."/>
            <person name="Emerson J.B."/>
            <person name="Anantharaman K."/>
            <person name="Thomas B.C."/>
            <person name="Malmstrom R."/>
            <person name="Stieglmeier M."/>
            <person name="Klingl A."/>
            <person name="Woyke T."/>
            <person name="Ryan C.M."/>
            <person name="Banfield J.F."/>
        </authorList>
    </citation>
    <scope>NUCLEOTIDE SEQUENCE [LARGE SCALE GENOMIC DNA]</scope>
</reference>
<feature type="domain" description="Double zinc ribbon" evidence="3">
    <location>
        <begin position="9"/>
        <end position="61"/>
    </location>
</feature>
<dbReference type="AlphaFoldDB" id="A0A2H0V666"/>
<protein>
    <recommendedName>
        <fullName evidence="6">Phosphoribosyltransferase domain-containing protein</fullName>
    </recommendedName>
</protein>
<dbReference type="CDD" id="cd06223">
    <property type="entry name" value="PRTases_typeI"/>
    <property type="match status" value="1"/>
</dbReference>
<dbReference type="InterPro" id="IPR051910">
    <property type="entry name" value="ComF/GntX_DNA_util-trans"/>
</dbReference>
<evidence type="ECO:0000259" key="2">
    <source>
        <dbReference type="Pfam" id="PF00156"/>
    </source>
</evidence>
<gene>
    <name evidence="4" type="ORF">COT97_00805</name>
</gene>
<dbReference type="EMBL" id="PFAP01000003">
    <property type="protein sequence ID" value="PIR94563.1"/>
    <property type="molecule type" value="Genomic_DNA"/>
</dbReference>
<dbReference type="Gene3D" id="3.40.50.2020">
    <property type="match status" value="1"/>
</dbReference>
<name>A0A2H0V666_9BACT</name>
<dbReference type="PANTHER" id="PTHR47505">
    <property type="entry name" value="DNA UTILIZATION PROTEIN YHGH"/>
    <property type="match status" value="1"/>
</dbReference>
<evidence type="ECO:0000313" key="4">
    <source>
        <dbReference type="EMBL" id="PIR94563.1"/>
    </source>
</evidence>
<sequence>MLANWKNLIIDLFFPKECLVCGRGDEHFCLTCQKKIVYLKDNVCLICNRQPSTIGICSNCQPGISLDQIIVSVRYKGTVIEKIIHEYKFNFIEELAEFLANLLLEKISHQNVHLDHTTIVCPIPLHPKRFAERGFNQSAVLAQFIAKGFGCQYQDKTIVRSKYTDQQAKLNRSERIDNLHQAFTINNHELKNKTIVLVDDVITSGTTMNEAAKCLKQAGAATVIAMAVAHN</sequence>
<comment type="similarity">
    <text evidence="1">Belongs to the ComF/GntX family.</text>
</comment>
<dbReference type="InterPro" id="IPR000836">
    <property type="entry name" value="PRTase_dom"/>
</dbReference>
<evidence type="ECO:0000313" key="5">
    <source>
        <dbReference type="Proteomes" id="UP000229901"/>
    </source>
</evidence>
<dbReference type="PANTHER" id="PTHR47505:SF1">
    <property type="entry name" value="DNA UTILIZATION PROTEIN YHGH"/>
    <property type="match status" value="1"/>
</dbReference>
<accession>A0A2H0V666</accession>
<evidence type="ECO:0008006" key="6">
    <source>
        <dbReference type="Google" id="ProtNLM"/>
    </source>
</evidence>
<dbReference type="Proteomes" id="UP000229901">
    <property type="component" value="Unassembled WGS sequence"/>
</dbReference>
<evidence type="ECO:0000259" key="3">
    <source>
        <dbReference type="Pfam" id="PF18912"/>
    </source>
</evidence>
<organism evidence="4 5">
    <name type="scientific">Candidatus Falkowbacteria bacterium CG10_big_fil_rev_8_21_14_0_10_39_11</name>
    <dbReference type="NCBI Taxonomy" id="1974565"/>
    <lineage>
        <taxon>Bacteria</taxon>
        <taxon>Candidatus Falkowiibacteriota</taxon>
    </lineage>
</organism>
<dbReference type="SUPFAM" id="SSF53271">
    <property type="entry name" value="PRTase-like"/>
    <property type="match status" value="1"/>
</dbReference>
<comment type="caution">
    <text evidence="4">The sequence shown here is derived from an EMBL/GenBank/DDBJ whole genome shotgun (WGS) entry which is preliminary data.</text>
</comment>
<evidence type="ECO:0000256" key="1">
    <source>
        <dbReference type="ARBA" id="ARBA00008007"/>
    </source>
</evidence>